<keyword evidence="2" id="KW-1185">Reference proteome</keyword>
<dbReference type="Proteomes" id="UP000482800">
    <property type="component" value="Unassembled WGS sequence"/>
</dbReference>
<reference evidence="1 2" key="1">
    <citation type="submission" date="2020-03" db="EMBL/GenBank/DDBJ databases">
        <title>Whole genome shotgun sequence of Phytohabitans houttuyneae NBRC 108639.</title>
        <authorList>
            <person name="Komaki H."/>
            <person name="Tamura T."/>
        </authorList>
    </citation>
    <scope>NUCLEOTIDE SEQUENCE [LARGE SCALE GENOMIC DNA]</scope>
    <source>
        <strain evidence="1 2">NBRC 108639</strain>
    </source>
</reference>
<dbReference type="Pfam" id="PF00805">
    <property type="entry name" value="Pentapeptide"/>
    <property type="match status" value="1"/>
</dbReference>
<gene>
    <name evidence="1" type="ORF">Phou_064380</name>
</gene>
<organism evidence="1 2">
    <name type="scientific">Phytohabitans houttuyneae</name>
    <dbReference type="NCBI Taxonomy" id="1076126"/>
    <lineage>
        <taxon>Bacteria</taxon>
        <taxon>Bacillati</taxon>
        <taxon>Actinomycetota</taxon>
        <taxon>Actinomycetes</taxon>
        <taxon>Micromonosporales</taxon>
        <taxon>Micromonosporaceae</taxon>
    </lineage>
</organism>
<evidence type="ECO:0000313" key="1">
    <source>
        <dbReference type="EMBL" id="GFJ82258.1"/>
    </source>
</evidence>
<accession>A0A6V8KIL6</accession>
<dbReference type="Pfam" id="PF13576">
    <property type="entry name" value="Pentapeptide_3"/>
    <property type="match status" value="2"/>
</dbReference>
<evidence type="ECO:0008006" key="3">
    <source>
        <dbReference type="Google" id="ProtNLM"/>
    </source>
</evidence>
<evidence type="ECO:0000313" key="2">
    <source>
        <dbReference type="Proteomes" id="UP000482800"/>
    </source>
</evidence>
<dbReference type="SUPFAM" id="SSF141571">
    <property type="entry name" value="Pentapeptide repeat-like"/>
    <property type="match status" value="1"/>
</dbReference>
<sequence length="473" mass="51163">MTAYQAAADRLADAAPGARQAAVDDLVALGEADPELRQPVTDTICAWLCTDAAEDAERRAALRSLADRLRPGDTPAWDGIGVDLSGARLVDADFSGCRLDGAAFADTRFHGATAFDGATFDGDAAFQRAVFDGDAGFTGARFEGDAELGRTRFRGRADFTGVVFAGMAWFGRGTDTWWEDDEAWETVEDIDPAPWDELNEDDPDWPVAVLIEDYQDWEEGGDGARFAGDASFRDARFDGPAWFYNARFGARATFAGARFAGRVNLEQPAVDLTGAHWIGDTEDGESVWPLGWTVRPAAGGDVVPDESVAPYTRQLASTDPAVRAEGLQALARLGDDRPELRQRVVDTLCAFLRIPVPFDLRAPGRTAEQSALLRLRDEAQRLLASRLRPGQWPDMDLFLCGATLVDFDLRGCAAGYADFTGAQFHGTTRLDGSRFDRAVFTLDGPGGHATFHGDVTFDAEPPDHVVLHGVPSP</sequence>
<name>A0A6V8KIL6_9ACTN</name>
<comment type="caution">
    <text evidence="1">The sequence shown here is derived from an EMBL/GenBank/DDBJ whole genome shotgun (WGS) entry which is preliminary data.</text>
</comment>
<dbReference type="EMBL" id="BLPF01000002">
    <property type="protein sequence ID" value="GFJ82258.1"/>
    <property type="molecule type" value="Genomic_DNA"/>
</dbReference>
<protein>
    <recommendedName>
        <fullName evidence="3">Pentapeptide repeat-containing protein</fullName>
    </recommendedName>
</protein>
<proteinExistence type="predicted"/>
<dbReference type="InterPro" id="IPR001646">
    <property type="entry name" value="5peptide_repeat"/>
</dbReference>
<dbReference type="AlphaFoldDB" id="A0A6V8KIL6"/>
<reference evidence="1 2" key="2">
    <citation type="submission" date="2020-03" db="EMBL/GenBank/DDBJ databases">
        <authorList>
            <person name="Ichikawa N."/>
            <person name="Kimura A."/>
            <person name="Kitahashi Y."/>
            <person name="Uohara A."/>
        </authorList>
    </citation>
    <scope>NUCLEOTIDE SEQUENCE [LARGE SCALE GENOMIC DNA]</scope>
    <source>
        <strain evidence="1 2">NBRC 108639</strain>
    </source>
</reference>
<dbReference type="Gene3D" id="2.160.20.80">
    <property type="entry name" value="E3 ubiquitin-protein ligase SopA"/>
    <property type="match status" value="1"/>
</dbReference>